<dbReference type="PANTHER" id="PTHR19970:SF26">
    <property type="entry name" value="60S RIBOSOMAL PROTEIN L39 PSEUDOGENE"/>
    <property type="match status" value="1"/>
</dbReference>
<gene>
    <name evidence="4" type="ORF">U0070_008585</name>
</gene>
<evidence type="ECO:0000256" key="3">
    <source>
        <dbReference type="ARBA" id="ARBA00023274"/>
    </source>
</evidence>
<comment type="caution">
    <text evidence="4">The sequence shown here is derived from an EMBL/GenBank/DDBJ whole genome shotgun (WGS) entry which is preliminary data.</text>
</comment>
<dbReference type="Proteomes" id="UP001488838">
    <property type="component" value="Unassembled WGS sequence"/>
</dbReference>
<dbReference type="GO" id="GO:0003735">
    <property type="term" value="F:structural constituent of ribosome"/>
    <property type="evidence" value="ECO:0007669"/>
    <property type="project" value="InterPro"/>
</dbReference>
<evidence type="ECO:0000256" key="2">
    <source>
        <dbReference type="ARBA" id="ARBA00022980"/>
    </source>
</evidence>
<keyword evidence="2" id="KW-0689">Ribosomal protein</keyword>
<dbReference type="SUPFAM" id="SSF48662">
    <property type="entry name" value="Ribosomal protein L39e"/>
    <property type="match status" value="1"/>
</dbReference>
<sequence>MGKISMQAFSSRPACLPATMLPDMMNGPPLPRDDLDPSVPCASMTFRIKEALTKRQKHNCPVPQRIQMKTANKIRYDSKKTLEENEAGSTSATYSQLQRSFEKDLMNLL</sequence>
<dbReference type="InterPro" id="IPR023626">
    <property type="entry name" value="Ribosomal_eL39_dom_sf"/>
</dbReference>
<protein>
    <submittedName>
        <fullName evidence="4">Uncharacterized protein</fullName>
    </submittedName>
</protein>
<dbReference type="GO" id="GO:0022625">
    <property type="term" value="C:cytosolic large ribosomal subunit"/>
    <property type="evidence" value="ECO:0007669"/>
    <property type="project" value="TreeGrafter"/>
</dbReference>
<dbReference type="AlphaFoldDB" id="A0AAW0JG02"/>
<dbReference type="Pfam" id="PF00832">
    <property type="entry name" value="Ribosomal_L39"/>
    <property type="match status" value="1"/>
</dbReference>
<dbReference type="EMBL" id="JBBHLL010000037">
    <property type="protein sequence ID" value="KAK7825829.1"/>
    <property type="molecule type" value="Genomic_DNA"/>
</dbReference>
<keyword evidence="3" id="KW-0687">Ribonucleoprotein</keyword>
<dbReference type="Gene3D" id="1.10.1620.10">
    <property type="entry name" value="Ribosomal protein L39e"/>
    <property type="match status" value="1"/>
</dbReference>
<accession>A0AAW0JG02</accession>
<name>A0AAW0JG02_MYOGA</name>
<proteinExistence type="inferred from homology"/>
<dbReference type="GO" id="GO:0006412">
    <property type="term" value="P:translation"/>
    <property type="evidence" value="ECO:0007669"/>
    <property type="project" value="InterPro"/>
</dbReference>
<evidence type="ECO:0000313" key="5">
    <source>
        <dbReference type="Proteomes" id="UP001488838"/>
    </source>
</evidence>
<dbReference type="InterPro" id="IPR000077">
    <property type="entry name" value="Ribosomal_eL39"/>
</dbReference>
<evidence type="ECO:0000256" key="1">
    <source>
        <dbReference type="ARBA" id="ARBA00009339"/>
    </source>
</evidence>
<reference evidence="4 5" key="1">
    <citation type="journal article" date="2023" name="bioRxiv">
        <title>Conserved and derived expression patterns and positive selection on dental genes reveal complex evolutionary context of ever-growing rodent molars.</title>
        <authorList>
            <person name="Calamari Z.T."/>
            <person name="Song A."/>
            <person name="Cohen E."/>
            <person name="Akter M."/>
            <person name="Roy R.D."/>
            <person name="Hallikas O."/>
            <person name="Christensen M.M."/>
            <person name="Li P."/>
            <person name="Marangoni P."/>
            <person name="Jernvall J."/>
            <person name="Klein O.D."/>
        </authorList>
    </citation>
    <scope>NUCLEOTIDE SEQUENCE [LARGE SCALE GENOMIC DNA]</scope>
    <source>
        <strain evidence="4">V071</strain>
    </source>
</reference>
<evidence type="ECO:0000313" key="4">
    <source>
        <dbReference type="EMBL" id="KAK7825829.1"/>
    </source>
</evidence>
<comment type="similarity">
    <text evidence="1">Belongs to the eukaryotic ribosomal protein eL39 family.</text>
</comment>
<dbReference type="PANTHER" id="PTHR19970">
    <property type="entry name" value="RIBOSOMAL PROTEIN L39E"/>
    <property type="match status" value="1"/>
</dbReference>
<organism evidence="4 5">
    <name type="scientific">Myodes glareolus</name>
    <name type="common">Bank vole</name>
    <name type="synonym">Clethrionomys glareolus</name>
    <dbReference type="NCBI Taxonomy" id="447135"/>
    <lineage>
        <taxon>Eukaryota</taxon>
        <taxon>Metazoa</taxon>
        <taxon>Chordata</taxon>
        <taxon>Craniata</taxon>
        <taxon>Vertebrata</taxon>
        <taxon>Euteleostomi</taxon>
        <taxon>Mammalia</taxon>
        <taxon>Eutheria</taxon>
        <taxon>Euarchontoglires</taxon>
        <taxon>Glires</taxon>
        <taxon>Rodentia</taxon>
        <taxon>Myomorpha</taxon>
        <taxon>Muroidea</taxon>
        <taxon>Cricetidae</taxon>
        <taxon>Arvicolinae</taxon>
        <taxon>Myodes</taxon>
    </lineage>
</organism>
<keyword evidence="5" id="KW-1185">Reference proteome</keyword>